<evidence type="ECO:0000259" key="5">
    <source>
        <dbReference type="Pfam" id="PF02867"/>
    </source>
</evidence>
<dbReference type="PRINTS" id="PR01183">
    <property type="entry name" value="RIBORDTASEM1"/>
</dbReference>
<evidence type="ECO:0000313" key="6">
    <source>
        <dbReference type="EMBL" id="DAE92743.1"/>
    </source>
</evidence>
<dbReference type="SUPFAM" id="SSF51998">
    <property type="entry name" value="PFL-like glycyl radical enzymes"/>
    <property type="match status" value="1"/>
</dbReference>
<accession>A0A8S5RTD8</accession>
<dbReference type="Gene3D" id="3.20.70.20">
    <property type="match status" value="1"/>
</dbReference>
<dbReference type="Pfam" id="PF02867">
    <property type="entry name" value="Ribonuc_red_lgC"/>
    <property type="match status" value="1"/>
</dbReference>
<evidence type="ECO:0000256" key="4">
    <source>
        <dbReference type="ARBA" id="ARBA00023285"/>
    </source>
</evidence>
<dbReference type="PANTHER" id="PTHR43371">
    <property type="entry name" value="VITAMIN B12-DEPENDENT RIBONUCLEOTIDE REDUCTASE"/>
    <property type="match status" value="1"/>
</dbReference>
<dbReference type="PANTHER" id="PTHR43371:SF1">
    <property type="entry name" value="RIBONUCLEOSIDE-DIPHOSPHATE REDUCTASE"/>
    <property type="match status" value="1"/>
</dbReference>
<keyword evidence="2" id="KW-0846">Cobalamin</keyword>
<protein>
    <submittedName>
        <fullName evidence="6">Ribonucleoside-diphosphate reductase, adenosylcobalamin-dependent</fullName>
    </submittedName>
</protein>
<dbReference type="EMBL" id="BK059154">
    <property type="protein sequence ID" value="DAE92743.1"/>
    <property type="molecule type" value="Genomic_DNA"/>
</dbReference>
<evidence type="ECO:0000256" key="3">
    <source>
        <dbReference type="ARBA" id="ARBA00023002"/>
    </source>
</evidence>
<organism evidence="6">
    <name type="scientific">Siphoviridae sp. gcode 4</name>
    <dbReference type="NCBI Taxonomy" id="2838368"/>
    <lineage>
        <taxon>Viruses</taxon>
        <taxon>Duplodnaviria</taxon>
        <taxon>Heunggongvirae</taxon>
        <taxon>Uroviricota</taxon>
        <taxon>Caudoviricetes</taxon>
    </lineage>
</organism>
<evidence type="ECO:0000256" key="2">
    <source>
        <dbReference type="ARBA" id="ARBA00022628"/>
    </source>
</evidence>
<dbReference type="GO" id="GO:0031419">
    <property type="term" value="F:cobalamin binding"/>
    <property type="evidence" value="ECO:0007669"/>
    <property type="project" value="UniProtKB-KW"/>
</dbReference>
<dbReference type="InterPro" id="IPR000788">
    <property type="entry name" value="RNR_lg_C"/>
</dbReference>
<keyword evidence="3" id="KW-0560">Oxidoreductase</keyword>
<name>A0A8S5RTD8_9CAUD</name>
<reference evidence="6" key="1">
    <citation type="journal article" date="2021" name="Proc. Natl. Acad. Sci. U.S.A.">
        <title>A Catalog of Tens of Thousands of Viruses from Human Metagenomes Reveals Hidden Associations with Chronic Diseases.</title>
        <authorList>
            <person name="Tisza M.J."/>
            <person name="Buck C.B."/>
        </authorList>
    </citation>
    <scope>NUCLEOTIDE SEQUENCE</scope>
    <source>
        <strain evidence="6">Ctw1L9</strain>
    </source>
</reference>
<dbReference type="GO" id="GO:0004748">
    <property type="term" value="F:ribonucleoside-diphosphate reductase activity, thioredoxin disulfide as acceptor"/>
    <property type="evidence" value="ECO:0007669"/>
    <property type="project" value="TreeGrafter"/>
</dbReference>
<proteinExistence type="predicted"/>
<sequence length="481" mass="53967">MPSGGSCLLGSINLAEFVTECETFDFAGFKDTVKKAVVALNEVLDEGLPLHPLIEQRESVKNWRQIGLGVMGLADMFIKLGIKYGSEESIKLINMIGTEMIFSALESSNELTISKGAYPMFNTKVVDTPFFQALNTKENNLRYQELRSNVLLRGLCNSQLLTCAPTGSIATMLGISTGCEPIFATSYTRKTESLVDKEKLYKVYTPIIQNNFISKGVPENQLPEYVVTSENIPYTERIQVQAALQRYIDASISSTINLPESATIDDVERIYRLAWEYHLKGVTVYRAGCKRGAILSKKPMGSKELMKRPESIDAKLIRFKNGTENWIAFVGLVDDRPYEVFTGINNIEDFPIPSTITEGKIIKVKDKFGKRYDFQYVDKYGYTNRLGGLSRIFNQEYWNYAKLISALLRGGIELDKVVKIIDGMHFESDTLNTWKNGVKRAIKTFIVNGTESHELCPDCGDHLIYEGGCTICKSCGFSRCV</sequence>
<dbReference type="InterPro" id="IPR050862">
    <property type="entry name" value="RdRp_reductase_class-2"/>
</dbReference>
<feature type="domain" description="Ribonucleotide reductase large subunit C-terminal" evidence="5">
    <location>
        <begin position="5"/>
        <end position="285"/>
    </location>
</feature>
<comment type="cofactor">
    <cofactor evidence="1">
        <name>adenosylcob(III)alamin</name>
        <dbReference type="ChEBI" id="CHEBI:18408"/>
    </cofactor>
</comment>
<keyword evidence="4" id="KW-0170">Cobalt</keyword>
<evidence type="ECO:0000256" key="1">
    <source>
        <dbReference type="ARBA" id="ARBA00001922"/>
    </source>
</evidence>